<protein>
    <submittedName>
        <fullName evidence="1">Uncharacterized protein</fullName>
    </submittedName>
</protein>
<keyword evidence="2" id="KW-1185">Reference proteome</keyword>
<sequence length="68" mass="7739">MSYSKIALLGIEAGMKLFDNYQKVSIAKQDEVLKDNKVSIEEYKSLVSELEEHQAMIKNLISDTELDC</sequence>
<proteinExistence type="predicted"/>
<accession>A0A0C5WD50</accession>
<dbReference type="HOGENOM" id="CLU_2791683_0_0_10"/>
<evidence type="ECO:0000313" key="2">
    <source>
        <dbReference type="Proteomes" id="UP000032229"/>
    </source>
</evidence>
<organism evidence="1 2">
    <name type="scientific">Siansivirga zeaxanthinifaciens CC-SAMT-1</name>
    <dbReference type="NCBI Taxonomy" id="1454006"/>
    <lineage>
        <taxon>Bacteria</taxon>
        <taxon>Pseudomonadati</taxon>
        <taxon>Bacteroidota</taxon>
        <taxon>Flavobacteriia</taxon>
        <taxon>Flavobacteriales</taxon>
        <taxon>Flavobacteriaceae</taxon>
        <taxon>Siansivirga</taxon>
    </lineage>
</organism>
<dbReference type="EMBL" id="CP007202">
    <property type="protein sequence ID" value="AJR05008.1"/>
    <property type="molecule type" value="Genomic_DNA"/>
</dbReference>
<reference evidence="1 2" key="1">
    <citation type="submission" date="2014-02" db="EMBL/GenBank/DDBJ databases">
        <authorList>
            <person name="Young C.-C."/>
            <person name="Hameed A."/>
            <person name="Huang H.-C."/>
            <person name="Shahina M."/>
        </authorList>
    </citation>
    <scope>NUCLEOTIDE SEQUENCE [LARGE SCALE GENOMIC DNA]</scope>
    <source>
        <strain evidence="1 2">CC-SAMT-1</strain>
    </source>
</reference>
<dbReference type="Proteomes" id="UP000032229">
    <property type="component" value="Chromosome"/>
</dbReference>
<gene>
    <name evidence="1" type="ORF">AW14_14550</name>
</gene>
<dbReference type="RefSeq" id="WP_044639391.1">
    <property type="nucleotide sequence ID" value="NZ_CP007202.1"/>
</dbReference>
<name>A0A0C5WD50_9FLAO</name>
<evidence type="ECO:0000313" key="1">
    <source>
        <dbReference type="EMBL" id="AJR05008.1"/>
    </source>
</evidence>
<dbReference type="AlphaFoldDB" id="A0A0C5WD50"/>
<dbReference type="KEGG" id="sze:AW14_14550"/>